<dbReference type="InterPro" id="IPR001898">
    <property type="entry name" value="SLC13A/DASS"/>
</dbReference>
<feature type="transmembrane region" description="Helical" evidence="5">
    <location>
        <begin position="6"/>
        <end position="25"/>
    </location>
</feature>
<feature type="transmembrane region" description="Helical" evidence="5">
    <location>
        <begin position="208"/>
        <end position="228"/>
    </location>
</feature>
<feature type="transmembrane region" description="Helical" evidence="5">
    <location>
        <begin position="411"/>
        <end position="431"/>
    </location>
</feature>
<keyword evidence="3 5" id="KW-1133">Transmembrane helix</keyword>
<proteinExistence type="predicted"/>
<sequence length="458" mass="49090">MHIYRQWAFIAGPLLAAGLAASMSFYGWDAKACWTGTVVMLCVIWWIFEPVPIPVTSLIPLAIFPLVGVLPKEEIAKAYGNDMILLMLGGFMISAAMAHSGTHYRLALGLIRLVGGNSSRRIVLGFMCTCALLSMWISNTSTTLMMLPLALAVIDQSSDKKIALPLLLSIAYGSSIGGLGSPIGTPPNLVFMQEYQNFTGTTVSFTQWMSWGVPVVLLMAPLAGLWLTRNLTYVGELSMPQPGPWRPEERRILIIFGLTVLAWVTRTEPFGGWSAWLDLEGASDATVALLAVITMFLIPNGRDGKLLDWQTAVKVPWGILILFAGGIAIAQAFVASGLSKSIAEQLTMLSHLHPLIIIATIALIVTFLTETTSNTATAVLLMPILGPAGLAAGVEPALLMVPAAMSASYGFMMPVGTPPNAIAFGTGMIPIERMVREGLVLNFIGVLVITLVCYTLVP</sequence>
<dbReference type="CDD" id="cd01115">
    <property type="entry name" value="SLC13_permease"/>
    <property type="match status" value="1"/>
</dbReference>
<dbReference type="EMBL" id="VNHT01000010">
    <property type="protein sequence ID" value="TYP91257.1"/>
    <property type="molecule type" value="Genomic_DNA"/>
</dbReference>
<feature type="transmembrane region" description="Helical" evidence="5">
    <location>
        <begin position="122"/>
        <end position="150"/>
    </location>
</feature>
<dbReference type="AlphaFoldDB" id="A0A0F7KJI9"/>
<dbReference type="PANTHER" id="PTHR10283">
    <property type="entry name" value="SOLUTE CARRIER FAMILY 13 MEMBER"/>
    <property type="match status" value="1"/>
</dbReference>
<comment type="subcellular location">
    <subcellularLocation>
        <location evidence="1">Membrane</location>
        <topology evidence="1">Multi-pass membrane protein</topology>
    </subcellularLocation>
</comment>
<dbReference type="GO" id="GO:0008514">
    <property type="term" value="F:organic anion transmembrane transporter activity"/>
    <property type="evidence" value="ECO:0007669"/>
    <property type="project" value="UniProtKB-ARBA"/>
</dbReference>
<keyword evidence="4 5" id="KW-0472">Membrane</keyword>
<gene>
    <name evidence="6" type="ORF">AAW31_16920</name>
    <name evidence="7" type="ORF">BCL69_101028</name>
</gene>
<feature type="transmembrane region" description="Helical" evidence="5">
    <location>
        <begin position="285"/>
        <end position="301"/>
    </location>
</feature>
<dbReference type="Proteomes" id="UP000324176">
    <property type="component" value="Unassembled WGS sequence"/>
</dbReference>
<feature type="transmembrane region" description="Helical" evidence="5">
    <location>
        <begin position="380"/>
        <end position="405"/>
    </location>
</feature>
<dbReference type="NCBIfam" id="TIGR00785">
    <property type="entry name" value="dass"/>
    <property type="match status" value="1"/>
</dbReference>
<feature type="transmembrane region" description="Helical" evidence="5">
    <location>
        <begin position="54"/>
        <end position="71"/>
    </location>
</feature>
<organism evidence="6 8">
    <name type="scientific">Nitrosomonas communis</name>
    <dbReference type="NCBI Taxonomy" id="44574"/>
    <lineage>
        <taxon>Bacteria</taxon>
        <taxon>Pseudomonadati</taxon>
        <taxon>Pseudomonadota</taxon>
        <taxon>Betaproteobacteria</taxon>
        <taxon>Nitrosomonadales</taxon>
        <taxon>Nitrosomonadaceae</taxon>
        <taxon>Nitrosomonas</taxon>
    </lineage>
</organism>
<reference evidence="8" key="1">
    <citation type="submission" date="2015-05" db="EMBL/GenBank/DDBJ databases">
        <title>Draft genome of Nitrosomonas communis strain Nm2.</title>
        <authorList>
            <person name="Kozlowski J.A."/>
            <person name="Kits K.D."/>
            <person name="Stein L.Y."/>
        </authorList>
    </citation>
    <scope>NUCLEOTIDE SEQUENCE [LARGE SCALE GENOMIC DNA]</scope>
    <source>
        <strain evidence="8">Nm2</strain>
    </source>
</reference>
<evidence type="ECO:0000256" key="2">
    <source>
        <dbReference type="ARBA" id="ARBA00022692"/>
    </source>
</evidence>
<dbReference type="GO" id="GO:0005886">
    <property type="term" value="C:plasma membrane"/>
    <property type="evidence" value="ECO:0007669"/>
    <property type="project" value="TreeGrafter"/>
</dbReference>
<protein>
    <submittedName>
        <fullName evidence="7">Sodium-dependent dicarboxylate transporter 2/3/5</fullName>
    </submittedName>
    <submittedName>
        <fullName evidence="6">Sodium:dicarboxylate symporter</fullName>
    </submittedName>
</protein>
<dbReference type="Proteomes" id="UP000034156">
    <property type="component" value="Chromosome"/>
</dbReference>
<evidence type="ECO:0000313" key="6">
    <source>
        <dbReference type="EMBL" id="AKH39119.1"/>
    </source>
</evidence>
<evidence type="ECO:0000313" key="7">
    <source>
        <dbReference type="EMBL" id="TYP91257.1"/>
    </source>
</evidence>
<name>A0A0F7KJI9_9PROT</name>
<feature type="transmembrane region" description="Helical" evidence="5">
    <location>
        <begin position="313"/>
        <end position="334"/>
    </location>
</feature>
<accession>A0A0F7KJI9</accession>
<dbReference type="Pfam" id="PF00939">
    <property type="entry name" value="Na_sulph_symp"/>
    <property type="match status" value="1"/>
</dbReference>
<dbReference type="OrthoDB" id="9766267at2"/>
<evidence type="ECO:0000256" key="1">
    <source>
        <dbReference type="ARBA" id="ARBA00004141"/>
    </source>
</evidence>
<evidence type="ECO:0000313" key="9">
    <source>
        <dbReference type="Proteomes" id="UP000324176"/>
    </source>
</evidence>
<feature type="transmembrane region" description="Helical" evidence="5">
    <location>
        <begin position="83"/>
        <end position="102"/>
    </location>
</feature>
<feature type="transmembrane region" description="Helical" evidence="5">
    <location>
        <begin position="346"/>
        <end position="368"/>
    </location>
</feature>
<dbReference type="PANTHER" id="PTHR10283:SF82">
    <property type="entry name" value="SOLUTE CARRIER FAMILY 13 MEMBER 2"/>
    <property type="match status" value="1"/>
</dbReference>
<dbReference type="GO" id="GO:1905039">
    <property type="term" value="P:carboxylic acid transmembrane transport"/>
    <property type="evidence" value="ECO:0007669"/>
    <property type="project" value="UniProtKB-ARBA"/>
</dbReference>
<feature type="transmembrane region" description="Helical" evidence="5">
    <location>
        <begin position="162"/>
        <end position="183"/>
    </location>
</feature>
<evidence type="ECO:0000256" key="4">
    <source>
        <dbReference type="ARBA" id="ARBA00023136"/>
    </source>
</evidence>
<reference evidence="6 8" key="2">
    <citation type="journal article" date="2016" name="Genome Announc.">
        <title>Genome Sequence of Nitrosomonas communis Strain Nm2, a Mesophilic Ammonia-Oxidizing Bacterium Isolated from Mediterranean Soil.</title>
        <authorList>
            <person name="Kozlowski J.A."/>
            <person name="Kits K.D."/>
            <person name="Stein L.Y."/>
        </authorList>
    </citation>
    <scope>NUCLEOTIDE SEQUENCE [LARGE SCALE GENOMIC DNA]</scope>
    <source>
        <strain evidence="6 8">Nm2</strain>
    </source>
</reference>
<keyword evidence="2 5" id="KW-0812">Transmembrane</keyword>
<keyword evidence="8" id="KW-1185">Reference proteome</keyword>
<evidence type="ECO:0000313" key="8">
    <source>
        <dbReference type="Proteomes" id="UP000034156"/>
    </source>
</evidence>
<dbReference type="PATRIC" id="fig|44574.3.peg.4079"/>
<dbReference type="RefSeq" id="WP_046851143.1">
    <property type="nucleotide sequence ID" value="NZ_CP011451.1"/>
</dbReference>
<feature type="transmembrane region" description="Helical" evidence="5">
    <location>
        <begin position="249"/>
        <end position="265"/>
    </location>
</feature>
<reference evidence="7 9" key="3">
    <citation type="submission" date="2019-07" db="EMBL/GenBank/DDBJ databases">
        <title>Active sludge and wastewater microbial communities from Klosterneuburg, Austria.</title>
        <authorList>
            <person name="Wagner M."/>
        </authorList>
    </citation>
    <scope>NUCLEOTIDE SEQUENCE [LARGE SCALE GENOMIC DNA]</scope>
    <source>
        <strain evidence="7 9">Nm2</strain>
    </source>
</reference>
<feature type="transmembrane region" description="Helical" evidence="5">
    <location>
        <begin position="438"/>
        <end position="457"/>
    </location>
</feature>
<evidence type="ECO:0000256" key="5">
    <source>
        <dbReference type="SAM" id="Phobius"/>
    </source>
</evidence>
<dbReference type="EMBL" id="CP011451">
    <property type="protein sequence ID" value="AKH39119.1"/>
    <property type="molecule type" value="Genomic_DNA"/>
</dbReference>
<dbReference type="KEGG" id="nco:AAW31_16920"/>
<evidence type="ECO:0000256" key="3">
    <source>
        <dbReference type="ARBA" id="ARBA00022989"/>
    </source>
</evidence>